<keyword evidence="3" id="KW-1185">Reference proteome</keyword>
<reference evidence="2 3" key="1">
    <citation type="submission" date="2018-02" db="EMBL/GenBank/DDBJ databases">
        <authorList>
            <person name="Holder M.E."/>
            <person name="Ajami N.J."/>
            <person name="Petrosino J.F."/>
        </authorList>
    </citation>
    <scope>NUCLEOTIDE SEQUENCE [LARGE SCALE GENOMIC DNA]</scope>
    <source>
        <strain evidence="2 3">ATCC 33285</strain>
    </source>
</reference>
<dbReference type="Proteomes" id="UP000238304">
    <property type="component" value="Chromosome"/>
</dbReference>
<dbReference type="EMBL" id="CP027231">
    <property type="protein sequence ID" value="AVM53681.1"/>
    <property type="molecule type" value="Genomic_DNA"/>
</dbReference>
<dbReference type="RefSeq" id="WP_106042574.1">
    <property type="nucleotide sequence ID" value="NZ_CP027231.1"/>
</dbReference>
<evidence type="ECO:0000313" key="3">
    <source>
        <dbReference type="Proteomes" id="UP000238304"/>
    </source>
</evidence>
<proteinExistence type="predicted"/>
<evidence type="ECO:0000313" key="2">
    <source>
        <dbReference type="EMBL" id="AVM53681.1"/>
    </source>
</evidence>
<name>A0ABM6T9X7_9BACE</name>
<dbReference type="Pfam" id="PF14055">
    <property type="entry name" value="NVEALA"/>
    <property type="match status" value="1"/>
</dbReference>
<gene>
    <name evidence="2" type="ORF">C4H11_12850</name>
</gene>
<sequence>MKKKFLFMGLFLAVMGATAFCFNSKSEGFEGLMLENIEALAAGEGSSLVHCIGTGSVDCPKFQVKVYYVIAYGN</sequence>
<feature type="signal peptide" evidence="1">
    <location>
        <begin position="1"/>
        <end position="19"/>
    </location>
</feature>
<dbReference type="InterPro" id="IPR025905">
    <property type="entry name" value="NVEALA"/>
</dbReference>
<feature type="chain" id="PRO_5046573435" description="NVEALA protein" evidence="1">
    <location>
        <begin position="20"/>
        <end position="74"/>
    </location>
</feature>
<evidence type="ECO:0008006" key="4">
    <source>
        <dbReference type="Google" id="ProtNLM"/>
    </source>
</evidence>
<protein>
    <recommendedName>
        <fullName evidence="4">NVEALA protein</fullName>
    </recommendedName>
</protein>
<evidence type="ECO:0000256" key="1">
    <source>
        <dbReference type="SAM" id="SignalP"/>
    </source>
</evidence>
<accession>A0ABM6T9X7</accession>
<organism evidence="2 3">
    <name type="scientific">Bacteroides zoogleoformans</name>
    <dbReference type="NCBI Taxonomy" id="28119"/>
    <lineage>
        <taxon>Bacteria</taxon>
        <taxon>Pseudomonadati</taxon>
        <taxon>Bacteroidota</taxon>
        <taxon>Bacteroidia</taxon>
        <taxon>Bacteroidales</taxon>
        <taxon>Bacteroidaceae</taxon>
        <taxon>Bacteroides</taxon>
    </lineage>
</organism>
<keyword evidence="1" id="KW-0732">Signal</keyword>